<dbReference type="EMBL" id="FZOF01000003">
    <property type="protein sequence ID" value="SNS08908.1"/>
    <property type="molecule type" value="Genomic_DNA"/>
</dbReference>
<feature type="signal peptide" evidence="14">
    <location>
        <begin position="1"/>
        <end position="32"/>
    </location>
</feature>
<proteinExistence type="predicted"/>
<evidence type="ECO:0000256" key="6">
    <source>
        <dbReference type="ARBA" id="ARBA00022984"/>
    </source>
</evidence>
<dbReference type="PANTHER" id="PTHR30582:SF2">
    <property type="entry name" value="L,D-TRANSPEPTIDASE YCIB-RELATED"/>
    <property type="match status" value="1"/>
</dbReference>
<dbReference type="CDD" id="cd16913">
    <property type="entry name" value="YkuD_like"/>
    <property type="match status" value="1"/>
</dbReference>
<dbReference type="PROSITE" id="PS52029">
    <property type="entry name" value="LD_TPASE"/>
    <property type="match status" value="1"/>
</dbReference>
<dbReference type="CDD" id="cd13432">
    <property type="entry name" value="LDT_IgD_like_2"/>
    <property type="match status" value="1"/>
</dbReference>
<protein>
    <submittedName>
        <fullName evidence="16">Lipoprotein-anchoring transpeptidase ErfK/SrfK</fullName>
    </submittedName>
</protein>
<dbReference type="GO" id="GO:0008360">
    <property type="term" value="P:regulation of cell shape"/>
    <property type="evidence" value="ECO:0007669"/>
    <property type="project" value="UniProtKB-UniRule"/>
</dbReference>
<keyword evidence="9 16" id="KW-0449">Lipoprotein</keyword>
<evidence type="ECO:0000256" key="11">
    <source>
        <dbReference type="ARBA" id="ARBA00023316"/>
    </source>
</evidence>
<accession>A0A239BNG5</accession>
<keyword evidence="17" id="KW-1185">Reference proteome</keyword>
<comment type="pathway">
    <text evidence="1 13">Cell wall biogenesis; peptidoglycan biosynthesis.</text>
</comment>
<keyword evidence="10" id="KW-0012">Acyltransferase</keyword>
<dbReference type="InterPro" id="IPR050979">
    <property type="entry name" value="LD-transpeptidase"/>
</dbReference>
<evidence type="ECO:0000256" key="9">
    <source>
        <dbReference type="ARBA" id="ARBA00023288"/>
    </source>
</evidence>
<evidence type="ECO:0000256" key="1">
    <source>
        <dbReference type="ARBA" id="ARBA00004752"/>
    </source>
</evidence>
<evidence type="ECO:0000256" key="2">
    <source>
        <dbReference type="ARBA" id="ARBA00022475"/>
    </source>
</evidence>
<dbReference type="SUPFAM" id="SSF141523">
    <property type="entry name" value="L,D-transpeptidase catalytic domain-like"/>
    <property type="match status" value="1"/>
</dbReference>
<dbReference type="Pfam" id="PF17964">
    <property type="entry name" value="Big_10"/>
    <property type="match status" value="1"/>
</dbReference>
<dbReference type="Pfam" id="PF03734">
    <property type="entry name" value="YkuD"/>
    <property type="match status" value="1"/>
</dbReference>
<organism evidence="16 17">
    <name type="scientific">Actinacidiphila glaucinigra</name>
    <dbReference type="NCBI Taxonomy" id="235986"/>
    <lineage>
        <taxon>Bacteria</taxon>
        <taxon>Bacillati</taxon>
        <taxon>Actinomycetota</taxon>
        <taxon>Actinomycetes</taxon>
        <taxon>Kitasatosporales</taxon>
        <taxon>Streptomycetaceae</taxon>
        <taxon>Actinacidiphila</taxon>
    </lineage>
</organism>
<dbReference type="Gene3D" id="2.60.40.3780">
    <property type="match status" value="1"/>
</dbReference>
<feature type="chain" id="PRO_5038906267" evidence="14">
    <location>
        <begin position="33"/>
        <end position="396"/>
    </location>
</feature>
<dbReference type="Proteomes" id="UP000198280">
    <property type="component" value="Unassembled WGS sequence"/>
</dbReference>
<dbReference type="FunFam" id="2.40.440.10:FF:000005">
    <property type="entry name" value="L,D-transpeptidase 2"/>
    <property type="match status" value="1"/>
</dbReference>
<dbReference type="GO" id="GO:0005576">
    <property type="term" value="C:extracellular region"/>
    <property type="evidence" value="ECO:0007669"/>
    <property type="project" value="TreeGrafter"/>
</dbReference>
<evidence type="ECO:0000256" key="3">
    <source>
        <dbReference type="ARBA" id="ARBA00022679"/>
    </source>
</evidence>
<keyword evidence="7" id="KW-0472">Membrane</keyword>
<keyword evidence="5 13" id="KW-0133">Cell shape</keyword>
<dbReference type="AlphaFoldDB" id="A0A239BNG5"/>
<evidence type="ECO:0000256" key="4">
    <source>
        <dbReference type="ARBA" id="ARBA00022729"/>
    </source>
</evidence>
<dbReference type="PANTHER" id="PTHR30582">
    <property type="entry name" value="L,D-TRANSPEPTIDASE"/>
    <property type="match status" value="1"/>
</dbReference>
<feature type="active site" description="Proton donor/acceptor" evidence="13">
    <location>
        <position position="326"/>
    </location>
</feature>
<dbReference type="InterPro" id="IPR005490">
    <property type="entry name" value="LD_TPept_cat_dom"/>
</dbReference>
<keyword evidence="2" id="KW-1003">Cell membrane</keyword>
<dbReference type="Gene3D" id="2.60.40.3710">
    <property type="match status" value="1"/>
</dbReference>
<keyword evidence="3" id="KW-0808">Transferase</keyword>
<name>A0A239BNG5_9ACTN</name>
<evidence type="ECO:0000256" key="7">
    <source>
        <dbReference type="ARBA" id="ARBA00023136"/>
    </source>
</evidence>
<dbReference type="InterPro" id="IPR041280">
    <property type="entry name" value="Big_10"/>
</dbReference>
<dbReference type="GO" id="GO:0071972">
    <property type="term" value="F:peptidoglycan L,D-transpeptidase activity"/>
    <property type="evidence" value="ECO:0007669"/>
    <property type="project" value="TreeGrafter"/>
</dbReference>
<evidence type="ECO:0000256" key="12">
    <source>
        <dbReference type="ARBA" id="ARBA00060592"/>
    </source>
</evidence>
<keyword evidence="4 14" id="KW-0732">Signal</keyword>
<dbReference type="UniPathway" id="UPA00219"/>
<keyword evidence="6 13" id="KW-0573">Peptidoglycan synthesis</keyword>
<evidence type="ECO:0000256" key="8">
    <source>
        <dbReference type="ARBA" id="ARBA00023139"/>
    </source>
</evidence>
<comment type="pathway">
    <text evidence="12">Glycan biosynthesis.</text>
</comment>
<dbReference type="OrthoDB" id="5242354at2"/>
<evidence type="ECO:0000256" key="13">
    <source>
        <dbReference type="PROSITE-ProRule" id="PRU01373"/>
    </source>
</evidence>
<feature type="active site" description="Nucleophile" evidence="13">
    <location>
        <position position="344"/>
    </location>
</feature>
<evidence type="ECO:0000313" key="16">
    <source>
        <dbReference type="EMBL" id="SNS08908.1"/>
    </source>
</evidence>
<sequence>MTNDRTRNRTTTLRAGAATLALAVVATLPACSGSGGGGPHAAEPRPAIAVAPASGGRAVPVDRKVTVRTTAARIDSVRVTAPGPGPLRGTLASSKESWTSAGRLAPGVTYDVLVRATTSGGKRLTEHTTFTTAEPKRTFVGEYHPDKGTTVGVGMPVSIVFNKPIRDRASVERKLGVTASPAVEGAWSWMKDWSGRDRVDFRPRSYWKPGTDVTLRMDLDGVDAGGGLYGTQNRVVRFRIGESVVTTVDTARKTLTLRRGGEVLRTIPVSTGKPGFETWNGTMVVLEKTPSITMNSRTVRIFGPEAYNLKDVKWDVRLTTSGTFAHAAPWNEGKFGRVNGSHGCIGLSTADAKWFYDHVSPGDPVTVVNSTDTVQVNNGYGAWNAGWADWRAGSAL</sequence>
<dbReference type="RefSeq" id="WP_089222770.1">
    <property type="nucleotide sequence ID" value="NZ_FZOF01000003.1"/>
</dbReference>
<keyword evidence="11 13" id="KW-0961">Cell wall biogenesis/degradation</keyword>
<evidence type="ECO:0000256" key="14">
    <source>
        <dbReference type="SAM" id="SignalP"/>
    </source>
</evidence>
<feature type="domain" description="L,D-TPase catalytic" evidence="15">
    <location>
        <begin position="244"/>
        <end position="368"/>
    </location>
</feature>
<dbReference type="Gene3D" id="2.40.440.10">
    <property type="entry name" value="L,D-transpeptidase catalytic domain-like"/>
    <property type="match status" value="1"/>
</dbReference>
<evidence type="ECO:0000256" key="5">
    <source>
        <dbReference type="ARBA" id="ARBA00022960"/>
    </source>
</evidence>
<keyword evidence="8" id="KW-0564">Palmitate</keyword>
<dbReference type="InterPro" id="IPR038063">
    <property type="entry name" value="Transpep_catalytic_dom"/>
</dbReference>
<evidence type="ECO:0000256" key="10">
    <source>
        <dbReference type="ARBA" id="ARBA00023315"/>
    </source>
</evidence>
<dbReference type="GO" id="GO:0016746">
    <property type="term" value="F:acyltransferase activity"/>
    <property type="evidence" value="ECO:0007669"/>
    <property type="project" value="UniProtKB-KW"/>
</dbReference>
<evidence type="ECO:0000259" key="15">
    <source>
        <dbReference type="PROSITE" id="PS52029"/>
    </source>
</evidence>
<gene>
    <name evidence="16" type="ORF">SAMN05216252_10357</name>
</gene>
<evidence type="ECO:0000313" key="17">
    <source>
        <dbReference type="Proteomes" id="UP000198280"/>
    </source>
</evidence>
<reference evidence="16 17" key="1">
    <citation type="submission" date="2017-06" db="EMBL/GenBank/DDBJ databases">
        <authorList>
            <person name="Kim H.J."/>
            <person name="Triplett B.A."/>
        </authorList>
    </citation>
    <scope>NUCLEOTIDE SEQUENCE [LARGE SCALE GENOMIC DNA]</scope>
    <source>
        <strain evidence="16 17">CGMCC 4.1858</strain>
    </source>
</reference>
<dbReference type="GO" id="GO:0018104">
    <property type="term" value="P:peptidoglycan-protein cross-linking"/>
    <property type="evidence" value="ECO:0007669"/>
    <property type="project" value="TreeGrafter"/>
</dbReference>
<dbReference type="GO" id="GO:0071555">
    <property type="term" value="P:cell wall organization"/>
    <property type="evidence" value="ECO:0007669"/>
    <property type="project" value="UniProtKB-UniRule"/>
</dbReference>